<sequence>MAKDIGDSEATVRGWIRRYKEHGKNAFPGSRNLGPDDEEIRRLKKRSADIEEENAILYPIGHAKKAILIFTKP</sequence>
<protein>
    <submittedName>
        <fullName evidence="1">Transposase</fullName>
    </submittedName>
</protein>
<dbReference type="STRING" id="1121306.SAMN02745196_02163"/>
<accession>A0A1M5XE14</accession>
<gene>
    <name evidence="1" type="ORF">SAMN02745196_02163</name>
</gene>
<dbReference type="EMBL" id="FQXP01000008">
    <property type="protein sequence ID" value="SHH97882.1"/>
    <property type="molecule type" value="Genomic_DNA"/>
</dbReference>
<reference evidence="1 2" key="1">
    <citation type="submission" date="2016-11" db="EMBL/GenBank/DDBJ databases">
        <authorList>
            <person name="Jaros S."/>
            <person name="Januszkiewicz K."/>
            <person name="Wedrychowicz H."/>
        </authorList>
    </citation>
    <scope>NUCLEOTIDE SEQUENCE [LARGE SCALE GENOMIC DNA]</scope>
    <source>
        <strain evidence="1 2">DSM 3089</strain>
    </source>
</reference>
<dbReference type="InterPro" id="IPR009057">
    <property type="entry name" value="Homeodomain-like_sf"/>
</dbReference>
<proteinExistence type="predicted"/>
<dbReference type="SUPFAM" id="SSF46689">
    <property type="entry name" value="Homeodomain-like"/>
    <property type="match status" value="1"/>
</dbReference>
<keyword evidence="2" id="KW-1185">Reference proteome</keyword>
<dbReference type="Gene3D" id="1.10.10.60">
    <property type="entry name" value="Homeodomain-like"/>
    <property type="match status" value="1"/>
</dbReference>
<evidence type="ECO:0000313" key="1">
    <source>
        <dbReference type="EMBL" id="SHH97882.1"/>
    </source>
</evidence>
<dbReference type="AlphaFoldDB" id="A0A1M5XE14"/>
<name>A0A1M5XE14_9CLOT</name>
<organism evidence="1 2">
    <name type="scientific">Clostridium collagenovorans DSM 3089</name>
    <dbReference type="NCBI Taxonomy" id="1121306"/>
    <lineage>
        <taxon>Bacteria</taxon>
        <taxon>Bacillati</taxon>
        <taxon>Bacillota</taxon>
        <taxon>Clostridia</taxon>
        <taxon>Eubacteriales</taxon>
        <taxon>Clostridiaceae</taxon>
        <taxon>Clostridium</taxon>
    </lineage>
</organism>
<evidence type="ECO:0000313" key="2">
    <source>
        <dbReference type="Proteomes" id="UP000184526"/>
    </source>
</evidence>
<dbReference type="Proteomes" id="UP000184526">
    <property type="component" value="Unassembled WGS sequence"/>
</dbReference>